<dbReference type="InterPro" id="IPR002053">
    <property type="entry name" value="Glyco_hydro_25"/>
</dbReference>
<comment type="similarity">
    <text evidence="1">Belongs to the glycosyl hydrolase 25 family.</text>
</comment>
<comment type="caution">
    <text evidence="2">The sequence shown here is derived from an EMBL/GenBank/DDBJ whole genome shotgun (WGS) entry which is preliminary data.</text>
</comment>
<protein>
    <submittedName>
        <fullName evidence="2">Uncharacterized protein</fullName>
    </submittedName>
</protein>
<evidence type="ECO:0000256" key="1">
    <source>
        <dbReference type="ARBA" id="ARBA00010646"/>
    </source>
</evidence>
<reference evidence="2" key="1">
    <citation type="journal article" date="2015" name="Nature">
        <title>Complex archaea that bridge the gap between prokaryotes and eukaryotes.</title>
        <authorList>
            <person name="Spang A."/>
            <person name="Saw J.H."/>
            <person name="Jorgensen S.L."/>
            <person name="Zaremba-Niedzwiedzka K."/>
            <person name="Martijn J."/>
            <person name="Lind A.E."/>
            <person name="van Eijk R."/>
            <person name="Schleper C."/>
            <person name="Guy L."/>
            <person name="Ettema T.J."/>
        </authorList>
    </citation>
    <scope>NUCLEOTIDE SEQUENCE</scope>
</reference>
<dbReference type="AlphaFoldDB" id="A0A0F8YIK6"/>
<evidence type="ECO:0000313" key="2">
    <source>
        <dbReference type="EMBL" id="KKK47861.1"/>
    </source>
</evidence>
<name>A0A0F8YIK6_9ZZZZ</name>
<dbReference type="GO" id="GO:0016998">
    <property type="term" value="P:cell wall macromolecule catabolic process"/>
    <property type="evidence" value="ECO:0007669"/>
    <property type="project" value="InterPro"/>
</dbReference>
<dbReference type="PROSITE" id="PS51904">
    <property type="entry name" value="GLYCOSYL_HYDROL_F25_2"/>
    <property type="match status" value="1"/>
</dbReference>
<dbReference type="Pfam" id="PF01183">
    <property type="entry name" value="Glyco_hydro_25"/>
    <property type="match status" value="1"/>
</dbReference>
<feature type="non-terminal residue" evidence="2">
    <location>
        <position position="1"/>
    </location>
</feature>
<dbReference type="InterPro" id="IPR017853">
    <property type="entry name" value="GH"/>
</dbReference>
<dbReference type="EMBL" id="LAZR01069357">
    <property type="protein sequence ID" value="KKK47861.1"/>
    <property type="molecule type" value="Genomic_DNA"/>
</dbReference>
<dbReference type="GO" id="GO:0009253">
    <property type="term" value="P:peptidoglycan catabolic process"/>
    <property type="evidence" value="ECO:0007669"/>
    <property type="project" value="InterPro"/>
</dbReference>
<organism evidence="2">
    <name type="scientific">marine sediment metagenome</name>
    <dbReference type="NCBI Taxonomy" id="412755"/>
    <lineage>
        <taxon>unclassified sequences</taxon>
        <taxon>metagenomes</taxon>
        <taxon>ecological metagenomes</taxon>
    </lineage>
</organism>
<accession>A0A0F8YIK6</accession>
<dbReference type="GO" id="GO:0003796">
    <property type="term" value="F:lysozyme activity"/>
    <property type="evidence" value="ECO:0007669"/>
    <property type="project" value="InterPro"/>
</dbReference>
<dbReference type="SUPFAM" id="SSF51445">
    <property type="entry name" value="(Trans)glycosidases"/>
    <property type="match status" value="1"/>
</dbReference>
<sequence>TPLRPISVNRNHFRIVLNEIERLSGRRPMIYTNFASWRTIMGDDPIINEYEIWVASWRLDAPYLPVPLKEWKLHQFTASYKVLNYYRGLDANYFNGNEADFEAWLQSMKPEPPPPPDHGFEGFFLNYKGRDYEGVVREVVKS</sequence>
<proteinExistence type="inferred from homology"/>
<dbReference type="Gene3D" id="3.20.20.80">
    <property type="entry name" value="Glycosidases"/>
    <property type="match status" value="1"/>
</dbReference>
<gene>
    <name evidence="2" type="ORF">LCGC14_3150910</name>
</gene>